<dbReference type="GO" id="GO:0004065">
    <property type="term" value="F:arylsulfatase activity"/>
    <property type="evidence" value="ECO:0007669"/>
    <property type="project" value="TreeGrafter"/>
</dbReference>
<evidence type="ECO:0000256" key="2">
    <source>
        <dbReference type="ARBA" id="ARBA00022801"/>
    </source>
</evidence>
<dbReference type="PANTHER" id="PTHR42693:SF53">
    <property type="entry name" value="ENDO-4-O-SULFATASE"/>
    <property type="match status" value="1"/>
</dbReference>
<evidence type="ECO:0000313" key="5">
    <source>
        <dbReference type="EMBL" id="VGO15730.1"/>
    </source>
</evidence>
<dbReference type="InterPro" id="IPR018247">
    <property type="entry name" value="EF_Hand_1_Ca_BS"/>
</dbReference>
<evidence type="ECO:0000256" key="1">
    <source>
        <dbReference type="ARBA" id="ARBA00008779"/>
    </source>
</evidence>
<dbReference type="InterPro" id="IPR013783">
    <property type="entry name" value="Ig-like_fold"/>
</dbReference>
<dbReference type="PROSITE" id="PS00018">
    <property type="entry name" value="EF_HAND_1"/>
    <property type="match status" value="1"/>
</dbReference>
<dbReference type="InterPro" id="IPR000917">
    <property type="entry name" value="Sulfatase_N"/>
</dbReference>
<dbReference type="SUPFAM" id="SSF53649">
    <property type="entry name" value="Alkaline phosphatase-like"/>
    <property type="match status" value="1"/>
</dbReference>
<accession>A0A6C2U6T0</accession>
<feature type="domain" description="Fibronectin type-III" evidence="4">
    <location>
        <begin position="226"/>
        <end position="318"/>
    </location>
</feature>
<organism evidence="5 6">
    <name type="scientific">Pontiella desulfatans</name>
    <dbReference type="NCBI Taxonomy" id="2750659"/>
    <lineage>
        <taxon>Bacteria</taxon>
        <taxon>Pseudomonadati</taxon>
        <taxon>Kiritimatiellota</taxon>
        <taxon>Kiritimatiellia</taxon>
        <taxon>Kiritimatiellales</taxon>
        <taxon>Pontiellaceae</taxon>
        <taxon>Pontiella</taxon>
    </lineage>
</organism>
<evidence type="ECO:0000259" key="4">
    <source>
        <dbReference type="PROSITE" id="PS50853"/>
    </source>
</evidence>
<sequence>MVKRIHTISAMLAWLLAAVATPLCAEVLIDLQTISPVNSRSATFSNLGGSVASSDSQLVPSGTLSASGSLVAGETFGVTISGVSDWSYAAATGAGSVNTYLSGLTPANIVGPNDKGWGLAGGANEGFLAGAGEALVVTFNLSGLTTAPSSDFRLKGIVLGRIGDTDAYNYMVIDASGNVVTASASGRTSENLFLDIVLHDGDSLVIGHEADSFRVDGFMVDVPAPPVSPPTDVIAIGGDARIDLSWTAAAGAVLGYEIDRSTTSGSGFSTLTNVATPAFTDLGVTNGQTYYYLVSAVYAETNVAAAEVSAQPIQAAPANSPNIIFFIVDDQVKDEVACYGGEVLTPHLDRLAAEGMRMDAAHAVSCVCTPSRYAMFTGRYPGNSTWPAYLEAYPTNRHGSPEFNVGLEDDNMNVGNALRLAGYVTGHVGKLHVGADHGTGLSPDDDPEDPAVIAQWQAHELSTRQWVMERGFSWAKHVYSGNIEDPYNKHNPDWTLEAALEFIDLNQDRPFYLHYCTTMMHGGPNNWTDALDYPLYSGAGLLAEPPNVPIVRSNITAQVDAAGLDPDTYGFTWMDATVGAMLDKLDALGIASNTLFVFITDHGTDGKFSLLDHNGTSVPCIIRWPDVVPAGSVCSNLVQNTDMVPTFFDVAGATVPEGYRIDGTSIAPILSDPSTNVHEHLFFELGYGRAVRTDKWKYIAIRHSTNSFADVELANLLNMPQKLAYIGNTKRVSSHLELRPDCYDLDQLYDLENDPLELTNLAYNVAYEGQLNMMKAILTPYLEAQGRPFGEFVPGEDSVPIDQVQPYVDQLELVSPTDDNDFEYVYSINGTPYWWLYEQGLTNDAYEAEDLLDTDGDGLVAWEEYIAGTIPTQAGSGLTVEADVQPLGAGFIVRWPSVAGRIYTVEQSTNLLSGFQPLETRVATPPENAYTGAVQQAGAYYRVQAEME</sequence>
<keyword evidence="3" id="KW-0732">Signal</keyword>
<evidence type="ECO:0000256" key="3">
    <source>
        <dbReference type="SAM" id="SignalP"/>
    </source>
</evidence>
<keyword evidence="6" id="KW-1185">Reference proteome</keyword>
<dbReference type="RefSeq" id="WP_136081307.1">
    <property type="nucleotide sequence ID" value="NZ_CAAHFG010000003.1"/>
</dbReference>
<dbReference type="AlphaFoldDB" id="A0A6C2U6T0"/>
<dbReference type="InterPro" id="IPR036116">
    <property type="entry name" value="FN3_sf"/>
</dbReference>
<dbReference type="Proteomes" id="UP000366872">
    <property type="component" value="Unassembled WGS sequence"/>
</dbReference>
<feature type="signal peptide" evidence="3">
    <location>
        <begin position="1"/>
        <end position="25"/>
    </location>
</feature>
<comment type="similarity">
    <text evidence="1">Belongs to the sulfatase family.</text>
</comment>
<proteinExistence type="inferred from homology"/>
<feature type="chain" id="PRO_5029018775" evidence="3">
    <location>
        <begin position="26"/>
        <end position="948"/>
    </location>
</feature>
<evidence type="ECO:0000313" key="6">
    <source>
        <dbReference type="Proteomes" id="UP000366872"/>
    </source>
</evidence>
<dbReference type="InterPro" id="IPR003961">
    <property type="entry name" value="FN3_dom"/>
</dbReference>
<dbReference type="InterPro" id="IPR017850">
    <property type="entry name" value="Alkaline_phosphatase_core_sf"/>
</dbReference>
<dbReference type="InterPro" id="IPR050738">
    <property type="entry name" value="Sulfatase"/>
</dbReference>
<dbReference type="EMBL" id="CAAHFG010000003">
    <property type="protein sequence ID" value="VGO15730.1"/>
    <property type="molecule type" value="Genomic_DNA"/>
</dbReference>
<dbReference type="Pfam" id="PF00884">
    <property type="entry name" value="Sulfatase"/>
    <property type="match status" value="1"/>
</dbReference>
<keyword evidence="2" id="KW-0378">Hydrolase</keyword>
<dbReference type="Gene3D" id="2.60.40.10">
    <property type="entry name" value="Immunoglobulins"/>
    <property type="match status" value="1"/>
</dbReference>
<gene>
    <name evidence="5" type="primary">atsA_222</name>
    <name evidence="5" type="ORF">PDESU_04315</name>
</gene>
<name>A0A6C2U6T0_PONDE</name>
<dbReference type="SUPFAM" id="SSF49265">
    <property type="entry name" value="Fibronectin type III"/>
    <property type="match status" value="1"/>
</dbReference>
<dbReference type="PANTHER" id="PTHR42693">
    <property type="entry name" value="ARYLSULFATASE FAMILY MEMBER"/>
    <property type="match status" value="1"/>
</dbReference>
<protein>
    <submittedName>
        <fullName evidence="5">Arylsulfatase</fullName>
    </submittedName>
</protein>
<dbReference type="Gene3D" id="3.40.720.10">
    <property type="entry name" value="Alkaline Phosphatase, subunit A"/>
    <property type="match status" value="2"/>
</dbReference>
<reference evidence="5 6" key="1">
    <citation type="submission" date="2019-04" db="EMBL/GenBank/DDBJ databases">
        <authorList>
            <person name="Van Vliet M D."/>
        </authorList>
    </citation>
    <scope>NUCLEOTIDE SEQUENCE [LARGE SCALE GENOMIC DNA]</scope>
    <source>
        <strain evidence="5 6">F1</strain>
    </source>
</reference>
<dbReference type="PROSITE" id="PS50853">
    <property type="entry name" value="FN3"/>
    <property type="match status" value="1"/>
</dbReference>